<evidence type="ECO:0000256" key="1">
    <source>
        <dbReference type="ARBA" id="ARBA00006281"/>
    </source>
</evidence>
<dbReference type="PANTHER" id="PTHR12689:SF4">
    <property type="entry name" value="PROTEIN AAR2 HOMOLOG"/>
    <property type="match status" value="1"/>
</dbReference>
<dbReference type="InterPro" id="IPR038514">
    <property type="entry name" value="AAR2_C_sf"/>
</dbReference>
<protein>
    <recommendedName>
        <fullName evidence="7">A1 cistron-splicing factor AAR2</fullName>
    </recommendedName>
</protein>
<keyword evidence="6" id="KW-1185">Reference proteome</keyword>
<evidence type="ECO:0008006" key="7">
    <source>
        <dbReference type="Google" id="ProtNLM"/>
    </source>
</evidence>
<evidence type="ECO:0000313" key="5">
    <source>
        <dbReference type="EMBL" id="KAE8249111.1"/>
    </source>
</evidence>
<dbReference type="CDD" id="cd13778">
    <property type="entry name" value="Aar2_C"/>
    <property type="match status" value="1"/>
</dbReference>
<dbReference type="GO" id="GO:0000244">
    <property type="term" value="P:spliceosomal tri-snRNP complex assembly"/>
    <property type="evidence" value="ECO:0007669"/>
    <property type="project" value="TreeGrafter"/>
</dbReference>
<dbReference type="Pfam" id="PF20981">
    <property type="entry name" value="AAR2_1st"/>
    <property type="match status" value="1"/>
</dbReference>
<accession>A0A177TQF7</accession>
<reference evidence="5" key="1">
    <citation type="submission" date="2016-04" db="EMBL/GenBank/DDBJ databases">
        <authorList>
            <person name="Nguyen H.D."/>
            <person name="Samba Siva P."/>
            <person name="Cullis J."/>
            <person name="Levesque C.A."/>
            <person name="Hambleton S."/>
        </authorList>
    </citation>
    <scope>NUCLEOTIDE SEQUENCE</scope>
    <source>
        <strain evidence="5">DAOMC 236416</strain>
    </source>
</reference>
<name>A0A177TQF7_9BASI</name>
<comment type="similarity">
    <text evidence="1">Belongs to the AAR2 family.</text>
</comment>
<feature type="domain" description="AAR2 N-terminal" evidence="4">
    <location>
        <begin position="57"/>
        <end position="183"/>
    </location>
</feature>
<dbReference type="InterPro" id="IPR007946">
    <property type="entry name" value="AAR2"/>
</dbReference>
<organism evidence="5 6">
    <name type="scientific">Tilletia indica</name>
    <dbReference type="NCBI Taxonomy" id="43049"/>
    <lineage>
        <taxon>Eukaryota</taxon>
        <taxon>Fungi</taxon>
        <taxon>Dikarya</taxon>
        <taxon>Basidiomycota</taxon>
        <taxon>Ustilaginomycotina</taxon>
        <taxon>Exobasidiomycetes</taxon>
        <taxon>Tilletiales</taxon>
        <taxon>Tilletiaceae</taxon>
        <taxon>Tilletia</taxon>
    </lineage>
</organism>
<dbReference type="EMBL" id="LWDF02000408">
    <property type="protein sequence ID" value="KAE8249111.1"/>
    <property type="molecule type" value="Genomic_DNA"/>
</dbReference>
<evidence type="ECO:0000256" key="2">
    <source>
        <dbReference type="SAM" id="MobiDB-lite"/>
    </source>
</evidence>
<feature type="region of interest" description="Disordered" evidence="2">
    <location>
        <begin position="327"/>
        <end position="351"/>
    </location>
</feature>
<dbReference type="Pfam" id="PF05282">
    <property type="entry name" value="AAR2"/>
    <property type="match status" value="1"/>
</dbReference>
<dbReference type="Proteomes" id="UP000077521">
    <property type="component" value="Unassembled WGS sequence"/>
</dbReference>
<feature type="domain" description="AAR2 C-terminal" evidence="3">
    <location>
        <begin position="242"/>
        <end position="475"/>
    </location>
</feature>
<feature type="region of interest" description="Disordered" evidence="2">
    <location>
        <begin position="478"/>
        <end position="508"/>
    </location>
</feature>
<proteinExistence type="inferred from homology"/>
<sequence>MVTASPSASSSALLDVPLSQESATSLFPRSSFLILNPPPAETDITLTLDASPYYTTTSSSKHKLQGFKLIPDGFHVYTITGSAAGAIPLQGVLSFTRGHQVHLRTISSSTGTFVAPDQPSSSSRVYCNPLQPLQPETIISIDQLRTSDPFLIPYPHTTRSAWLKATSHLQDERVGPSIVTRVCGIDEWTADAHVDSFTEVEAVPSHLSSSSSSKLSVAEQRLEDQLRSGGSGSRATANTLHFTPFDLKRSWKVGTVGSELTRWSVDKSWLLADMVQRAGDLDHLLAEFELAFVLFHRLHSPACLTHWTSLLSLFSRSAHACSRAPAHFSAHPADPRSKDTSSSSPSSSIEKEINNTLPRNTHVQFLQTLLAQLQLIVVVQSQTQQSDKDFFSTLHPTLETDLLRELAILRRSISSGLASRAATQRSAMRYGGGGRNDQQNAREEQDDEEEEIQSLLAAWRSLSHFSSRAFGWALDEELDEEAEVREDEEAEEGEDAPVVVDLDDDEYG</sequence>
<dbReference type="InterPro" id="IPR033648">
    <property type="entry name" value="AAR2_C"/>
</dbReference>
<evidence type="ECO:0000313" key="6">
    <source>
        <dbReference type="Proteomes" id="UP000077521"/>
    </source>
</evidence>
<dbReference type="PANTHER" id="PTHR12689">
    <property type="entry name" value="A1 CISTRON SPLICING FACTOR AAR2-RELATED"/>
    <property type="match status" value="1"/>
</dbReference>
<feature type="region of interest" description="Disordered" evidence="2">
    <location>
        <begin position="421"/>
        <end position="450"/>
    </location>
</feature>
<reference evidence="5" key="2">
    <citation type="journal article" date="2019" name="IMA Fungus">
        <title>Genome sequencing and comparison of five Tilletia species to identify candidate genes for the detection of regulated species infecting wheat.</title>
        <authorList>
            <person name="Nguyen H.D.T."/>
            <person name="Sultana T."/>
            <person name="Kesanakurti P."/>
            <person name="Hambleton S."/>
        </authorList>
    </citation>
    <scope>NUCLEOTIDE SEQUENCE</scope>
    <source>
        <strain evidence="5">DAOMC 236416</strain>
    </source>
</reference>
<comment type="caution">
    <text evidence="5">The sequence shown here is derived from an EMBL/GenBank/DDBJ whole genome shotgun (WGS) entry which is preliminary data.</text>
</comment>
<dbReference type="Gene3D" id="1.25.40.550">
    <property type="entry name" value="Aar2, C-terminal domain-like"/>
    <property type="match status" value="1"/>
</dbReference>
<dbReference type="InterPro" id="IPR033647">
    <property type="entry name" value="Aar2_N"/>
</dbReference>
<gene>
    <name evidence="5" type="ORF">A4X13_0g5338</name>
</gene>
<evidence type="ECO:0000259" key="3">
    <source>
        <dbReference type="Pfam" id="PF05282"/>
    </source>
</evidence>
<evidence type="ECO:0000259" key="4">
    <source>
        <dbReference type="Pfam" id="PF20981"/>
    </source>
</evidence>
<dbReference type="AlphaFoldDB" id="A0A177TQF7"/>